<reference evidence="2 3" key="1">
    <citation type="submission" date="2019-03" db="EMBL/GenBank/DDBJ databases">
        <title>Genomic Encyclopedia of Type Strains, Phase IV (KMG-IV): sequencing the most valuable type-strain genomes for metagenomic binning, comparative biology and taxonomic classification.</title>
        <authorList>
            <person name="Goeker M."/>
        </authorList>
    </citation>
    <scope>NUCLEOTIDE SEQUENCE [LARGE SCALE GENOMIC DNA]</scope>
    <source>
        <strain evidence="2 3">DSM 24176</strain>
    </source>
</reference>
<evidence type="ECO:0008006" key="4">
    <source>
        <dbReference type="Google" id="ProtNLM"/>
    </source>
</evidence>
<dbReference type="AlphaFoldDB" id="A0A4R1MFN1"/>
<dbReference type="Proteomes" id="UP000294545">
    <property type="component" value="Unassembled WGS sequence"/>
</dbReference>
<dbReference type="EMBL" id="SMGQ01000015">
    <property type="protein sequence ID" value="TCK90530.1"/>
    <property type="molecule type" value="Genomic_DNA"/>
</dbReference>
<accession>A0A4R1MFN1</accession>
<gene>
    <name evidence="2" type="ORF">EDC19_2299</name>
</gene>
<keyword evidence="1" id="KW-1133">Transmembrane helix</keyword>
<sequence>MTLSLITWSVVKGKAYYKSIRKGDEMYEHDNKYIALTIILGVAGLVLWIVPLVGFWISLLCVILSVKSLDRKVTVVMKGTLVIGIVGAIISLINSIIIYFI</sequence>
<feature type="transmembrane region" description="Helical" evidence="1">
    <location>
        <begin position="33"/>
        <end position="63"/>
    </location>
</feature>
<name>A0A4R1MFN1_9FIRM</name>
<protein>
    <recommendedName>
        <fullName evidence="4">DUF4190 domain-containing protein</fullName>
    </recommendedName>
</protein>
<feature type="transmembrane region" description="Helical" evidence="1">
    <location>
        <begin position="75"/>
        <end position="100"/>
    </location>
</feature>
<keyword evidence="1" id="KW-0812">Transmembrane</keyword>
<comment type="caution">
    <text evidence="2">The sequence shown here is derived from an EMBL/GenBank/DDBJ whole genome shotgun (WGS) entry which is preliminary data.</text>
</comment>
<evidence type="ECO:0000256" key="1">
    <source>
        <dbReference type="SAM" id="Phobius"/>
    </source>
</evidence>
<keyword evidence="3" id="KW-1185">Reference proteome</keyword>
<keyword evidence="1" id="KW-0472">Membrane</keyword>
<evidence type="ECO:0000313" key="3">
    <source>
        <dbReference type="Proteomes" id="UP000294545"/>
    </source>
</evidence>
<evidence type="ECO:0000313" key="2">
    <source>
        <dbReference type="EMBL" id="TCK90530.1"/>
    </source>
</evidence>
<proteinExistence type="predicted"/>
<organism evidence="2 3">
    <name type="scientific">Natranaerovirga hydrolytica</name>
    <dbReference type="NCBI Taxonomy" id="680378"/>
    <lineage>
        <taxon>Bacteria</taxon>
        <taxon>Bacillati</taxon>
        <taxon>Bacillota</taxon>
        <taxon>Clostridia</taxon>
        <taxon>Lachnospirales</taxon>
        <taxon>Natranaerovirgaceae</taxon>
        <taxon>Natranaerovirga</taxon>
    </lineage>
</organism>